<dbReference type="KEGG" id="lak:106175359"/>
<evidence type="ECO:0000313" key="5">
    <source>
        <dbReference type="RefSeq" id="XP_013412752.1"/>
    </source>
</evidence>
<feature type="transmembrane region" description="Helical" evidence="2">
    <location>
        <begin position="150"/>
        <end position="173"/>
    </location>
</feature>
<proteinExistence type="predicted"/>
<sequence>MNSSVRSHSGAYDVTPTAGSATSTLCQMFERLFSRGSQRHHHRHNSNRRTLSSTSSAGDDALGPHSSAEHGGSETHPQEEVIPGVAHQVEQNTGLCAHHCTCLNSNSYGPGKEAFRRGIILLIIAIILFATGAILTGLGQSMLGAGFVQLTGPLFIGIALLLVLVAAGYITIAKRLRQEYTNRRHRMQLQPDEFDEVDYDDPDSTTRDPSIPPSANILPPTYSDAILEDHFSTVTPTTEQAGNSADVTQLNNNQVVSTGRSVVFALDSEGSASQDENSNVSSYNGAEDESVVDVLPGINENEEMQTLPPTYTEVLLGTPEGENLNAEFSQQS</sequence>
<gene>
    <name evidence="4 5" type="primary">LOC106175359</name>
</gene>
<keyword evidence="3" id="KW-1185">Reference proteome</keyword>
<feature type="transmembrane region" description="Helical" evidence="2">
    <location>
        <begin position="119"/>
        <end position="138"/>
    </location>
</feature>
<organism evidence="3 4">
    <name type="scientific">Lingula anatina</name>
    <name type="common">Brachiopod</name>
    <name type="synonym">Lingula unguis</name>
    <dbReference type="NCBI Taxonomy" id="7574"/>
    <lineage>
        <taxon>Eukaryota</taxon>
        <taxon>Metazoa</taxon>
        <taxon>Spiralia</taxon>
        <taxon>Lophotrochozoa</taxon>
        <taxon>Brachiopoda</taxon>
        <taxon>Linguliformea</taxon>
        <taxon>Lingulata</taxon>
        <taxon>Lingulida</taxon>
        <taxon>Linguloidea</taxon>
        <taxon>Lingulidae</taxon>
        <taxon>Lingula</taxon>
    </lineage>
</organism>
<accession>A0A1S3JRN2</accession>
<feature type="region of interest" description="Disordered" evidence="1">
    <location>
        <begin position="36"/>
        <end position="79"/>
    </location>
</feature>
<evidence type="ECO:0000256" key="2">
    <source>
        <dbReference type="SAM" id="Phobius"/>
    </source>
</evidence>
<keyword evidence="2" id="KW-0812">Transmembrane</keyword>
<dbReference type="AlphaFoldDB" id="A0A1S3JRN2"/>
<feature type="compositionally biased region" description="Polar residues" evidence="1">
    <location>
        <begin position="270"/>
        <end position="284"/>
    </location>
</feature>
<reference evidence="4 5" key="1">
    <citation type="submission" date="2025-04" db="UniProtKB">
        <authorList>
            <consortium name="RefSeq"/>
        </authorList>
    </citation>
    <scope>IDENTIFICATION</scope>
    <source>
        <tissue evidence="4 5">Gonads</tissue>
    </source>
</reference>
<dbReference type="Proteomes" id="UP000085678">
    <property type="component" value="Unplaced"/>
</dbReference>
<name>A0A1S3JRN2_LINAN</name>
<feature type="compositionally biased region" description="Basic residues" evidence="1">
    <location>
        <begin position="37"/>
        <end position="47"/>
    </location>
</feature>
<evidence type="ECO:0000313" key="4">
    <source>
        <dbReference type="RefSeq" id="XP_013412751.1"/>
    </source>
</evidence>
<keyword evidence="2" id="KW-1133">Transmembrane helix</keyword>
<dbReference type="GeneID" id="106175359"/>
<feature type="compositionally biased region" description="Acidic residues" evidence="1">
    <location>
        <begin position="192"/>
        <end position="203"/>
    </location>
</feature>
<keyword evidence="2" id="KW-0472">Membrane</keyword>
<protein>
    <submittedName>
        <fullName evidence="4 5">Uncharacterized protein LOC106175359 isoform X1</fullName>
    </submittedName>
</protein>
<feature type="compositionally biased region" description="Basic and acidic residues" evidence="1">
    <location>
        <begin position="67"/>
        <end position="79"/>
    </location>
</feature>
<evidence type="ECO:0000256" key="1">
    <source>
        <dbReference type="SAM" id="MobiDB-lite"/>
    </source>
</evidence>
<feature type="region of interest" description="Disordered" evidence="1">
    <location>
        <begin position="188"/>
        <end position="215"/>
    </location>
</feature>
<feature type="region of interest" description="Disordered" evidence="1">
    <location>
        <begin position="268"/>
        <end position="288"/>
    </location>
</feature>
<dbReference type="RefSeq" id="XP_013412752.1">
    <property type="nucleotide sequence ID" value="XM_013557298.2"/>
</dbReference>
<dbReference type="RefSeq" id="XP_013412751.1">
    <property type="nucleotide sequence ID" value="XM_013557297.1"/>
</dbReference>
<evidence type="ECO:0000313" key="3">
    <source>
        <dbReference type="Proteomes" id="UP000085678"/>
    </source>
</evidence>